<evidence type="ECO:0000313" key="1">
    <source>
        <dbReference type="EMBL" id="CAI9085013.1"/>
    </source>
</evidence>
<name>A0ABM9IBI9_9BACT</name>
<accession>A0ABM9IBI9</accession>
<evidence type="ECO:0000313" key="2">
    <source>
        <dbReference type="Proteomes" id="UP001161497"/>
    </source>
</evidence>
<gene>
    <name evidence="1" type="ORF">MFUM_0630</name>
</gene>
<organism evidence="1 2">
    <name type="scientific">Candidatus Methylacidiphilum fumarolicum</name>
    <dbReference type="NCBI Taxonomy" id="591154"/>
    <lineage>
        <taxon>Bacteria</taxon>
        <taxon>Pseudomonadati</taxon>
        <taxon>Verrucomicrobiota</taxon>
        <taxon>Methylacidiphilae</taxon>
        <taxon>Methylacidiphilales</taxon>
        <taxon>Methylacidiphilaceae</taxon>
        <taxon>Methylacidiphilum (ex Ratnadevi et al. 2023)</taxon>
    </lineage>
</organism>
<proteinExistence type="predicted"/>
<dbReference type="Proteomes" id="UP001161497">
    <property type="component" value="Chromosome"/>
</dbReference>
<sequence length="62" mass="6629">MILLSAGKRTTVASLECLAAMAVASVEAAAVSLFSGSKRIFSNGKDDNLFVMEESWSLFDKI</sequence>
<keyword evidence="2" id="KW-1185">Reference proteome</keyword>
<evidence type="ECO:0008006" key="3">
    <source>
        <dbReference type="Google" id="ProtNLM"/>
    </source>
</evidence>
<dbReference type="EMBL" id="OX458932">
    <property type="protein sequence ID" value="CAI9085013.1"/>
    <property type="molecule type" value="Genomic_DNA"/>
</dbReference>
<protein>
    <recommendedName>
        <fullName evidence="3">FAD:protein FMN transferase</fullName>
    </recommendedName>
</protein>
<reference evidence="1" key="1">
    <citation type="submission" date="2023-03" db="EMBL/GenBank/DDBJ databases">
        <authorList>
            <person name="Cremers G."/>
            <person name="Picone N."/>
        </authorList>
    </citation>
    <scope>NUCLEOTIDE SEQUENCE</scope>
    <source>
        <strain evidence="1">Sample_alias</strain>
    </source>
</reference>